<evidence type="ECO:0000313" key="4">
    <source>
        <dbReference type="EMBL" id="SFB02475.1"/>
    </source>
</evidence>
<dbReference type="OrthoDB" id="9795089at2"/>
<evidence type="ECO:0000256" key="1">
    <source>
        <dbReference type="ARBA" id="ARBA00006174"/>
    </source>
</evidence>
<dbReference type="EMBL" id="FOJW01000005">
    <property type="protein sequence ID" value="SFB02475.1"/>
    <property type="molecule type" value="Genomic_DNA"/>
</dbReference>
<dbReference type="Proteomes" id="UP000198642">
    <property type="component" value="Unassembled WGS sequence"/>
</dbReference>
<dbReference type="STRING" id="237679.SAMN04488072_105208"/>
<evidence type="ECO:0000259" key="3">
    <source>
        <dbReference type="Pfam" id="PF19305"/>
    </source>
</evidence>
<dbReference type="InterPro" id="IPR045336">
    <property type="entry name" value="MmgE_PrpD_N"/>
</dbReference>
<dbReference type="PANTHER" id="PTHR16943">
    <property type="entry name" value="2-METHYLCITRATE DEHYDRATASE-RELATED"/>
    <property type="match status" value="1"/>
</dbReference>
<dbReference type="InterPro" id="IPR042188">
    <property type="entry name" value="MmgE/PrpD_sf_2"/>
</dbReference>
<dbReference type="GO" id="GO:0016829">
    <property type="term" value="F:lyase activity"/>
    <property type="evidence" value="ECO:0007669"/>
    <property type="project" value="InterPro"/>
</dbReference>
<evidence type="ECO:0000313" key="5">
    <source>
        <dbReference type="Proteomes" id="UP000198642"/>
    </source>
</evidence>
<gene>
    <name evidence="4" type="ORF">SAMN04488072_105208</name>
</gene>
<dbReference type="InterPro" id="IPR036148">
    <property type="entry name" value="MmgE/PrpD_sf"/>
</dbReference>
<sequence>MTTESLVNNLFNTDYESIPENVKEHAKKSILNWAGVAIGSANHPSVGMVLDLKNDLQSSEQVTILGRSEKADILLATLTNGMTSHIFDFDDTHLDTIHHPSGPVAPVVFALGEWYDLNPIEVLRAFVLGSEVELRISNAIYPAHYDLGWHITSTVGVFGAAVSAGLLLKLNKEQLLQALGIAGTQSSGLREMFGTMTKPFHPGKAAQNGLLAAMLAKKGFTSSNQVLEAKRGFSAVLSPTFNLDRVNENWGKQWELLKNSFKPYACGIVLHPSIDACIQLRNFAEPMNVQEIQLIVNPSVLELTGKKEPRTGLEGKFSIYHSAAVGFLEKAAGQAQYDDEKVMDPNIVAFRSKIKPSINDDINEDKAIAKVILNNGTEHKVTIEHATGSIENPMSRASLIDKFIALTKPIIGDEQGKKVIRKIERFEDVESIEEITALCRG</sequence>
<dbReference type="InterPro" id="IPR005656">
    <property type="entry name" value="MmgE_PrpD"/>
</dbReference>
<reference evidence="4 5" key="1">
    <citation type="submission" date="2016-10" db="EMBL/GenBank/DDBJ databases">
        <authorList>
            <person name="de Groot N.N."/>
        </authorList>
    </citation>
    <scope>NUCLEOTIDE SEQUENCE [LARGE SCALE GENOMIC DNA]</scope>
    <source>
        <strain evidence="4 5">CGMCC 1.3702</strain>
    </source>
</reference>
<organism evidence="4 5">
    <name type="scientific">Lentibacillus halodurans</name>
    <dbReference type="NCBI Taxonomy" id="237679"/>
    <lineage>
        <taxon>Bacteria</taxon>
        <taxon>Bacillati</taxon>
        <taxon>Bacillota</taxon>
        <taxon>Bacilli</taxon>
        <taxon>Bacillales</taxon>
        <taxon>Bacillaceae</taxon>
        <taxon>Lentibacillus</taxon>
    </lineage>
</organism>
<comment type="similarity">
    <text evidence="1">Belongs to the PrpD family.</text>
</comment>
<dbReference type="InterPro" id="IPR042183">
    <property type="entry name" value="MmgE/PrpD_sf_1"/>
</dbReference>
<name>A0A1I0XN47_9BACI</name>
<keyword evidence="5" id="KW-1185">Reference proteome</keyword>
<dbReference type="Gene3D" id="1.10.4100.10">
    <property type="entry name" value="2-methylcitrate dehydratase PrpD"/>
    <property type="match status" value="1"/>
</dbReference>
<dbReference type="Gene3D" id="3.30.1330.120">
    <property type="entry name" value="2-methylcitrate dehydratase PrpD"/>
    <property type="match status" value="1"/>
</dbReference>
<accession>A0A1I0XN47</accession>
<dbReference type="PANTHER" id="PTHR16943:SF8">
    <property type="entry name" value="2-METHYLCITRATE DEHYDRATASE"/>
    <property type="match status" value="1"/>
</dbReference>
<evidence type="ECO:0000259" key="2">
    <source>
        <dbReference type="Pfam" id="PF03972"/>
    </source>
</evidence>
<dbReference type="AlphaFoldDB" id="A0A1I0XN47"/>
<feature type="domain" description="MmgE/PrpD C-terminal" evidence="3">
    <location>
        <begin position="264"/>
        <end position="420"/>
    </location>
</feature>
<dbReference type="Pfam" id="PF03972">
    <property type="entry name" value="MmgE_PrpD_N"/>
    <property type="match status" value="1"/>
</dbReference>
<dbReference type="Pfam" id="PF19305">
    <property type="entry name" value="MmgE_PrpD_C"/>
    <property type="match status" value="1"/>
</dbReference>
<protein>
    <submittedName>
        <fullName evidence="4">2-methylcitrate dehydratase PrpD</fullName>
    </submittedName>
</protein>
<proteinExistence type="inferred from homology"/>
<feature type="domain" description="MmgE/PrpD N-terminal" evidence="2">
    <location>
        <begin position="8"/>
        <end position="243"/>
    </location>
</feature>
<dbReference type="SUPFAM" id="SSF103378">
    <property type="entry name" value="2-methylcitrate dehydratase PrpD"/>
    <property type="match status" value="1"/>
</dbReference>
<dbReference type="InterPro" id="IPR045337">
    <property type="entry name" value="MmgE_PrpD_C"/>
</dbReference>